<proteinExistence type="predicted"/>
<dbReference type="OrthoDB" id="5238025at2759"/>
<dbReference type="EMBL" id="MU004290">
    <property type="protein sequence ID" value="KAF2662235.1"/>
    <property type="molecule type" value="Genomic_DNA"/>
</dbReference>
<protein>
    <submittedName>
        <fullName evidence="2">Uncharacterized protein</fullName>
    </submittedName>
</protein>
<feature type="transmembrane region" description="Helical" evidence="1">
    <location>
        <begin position="105"/>
        <end position="125"/>
    </location>
</feature>
<feature type="transmembrane region" description="Helical" evidence="1">
    <location>
        <begin position="45"/>
        <end position="71"/>
    </location>
</feature>
<accession>A0A6A6TQ78</accession>
<feature type="transmembrane region" description="Helical" evidence="1">
    <location>
        <begin position="145"/>
        <end position="163"/>
    </location>
</feature>
<name>A0A6A6TQ78_9PLEO</name>
<feature type="transmembrane region" description="Helical" evidence="1">
    <location>
        <begin position="226"/>
        <end position="247"/>
    </location>
</feature>
<keyword evidence="1" id="KW-0472">Membrane</keyword>
<sequence>MKRPHLPMPSFRIPAMFSSLRKASPQPVFNRPVCLEREYKISRALYTALLSLLMALSITVIGLKAMTVMFIEENKDKGFDFDTGDSEPTVLAALPRMLYTAPAKLAIVAAVIAFCVGIVHGAFVVMDWKDGKRTQSYHFRRNAMFLHFTNSILVLFSLVSIFVTHKSASHFREGYVMRKADRTSNDDDLRYNIGTFDLETWSCELKSVPGAMMVWSDYSKQCGIEMAGRVIMIPFVVVAFLCAAWSIRGMMGGRRGAEGERLKTEEVGEEMGKFNAI</sequence>
<dbReference type="AlphaFoldDB" id="A0A6A6TQ78"/>
<evidence type="ECO:0000313" key="2">
    <source>
        <dbReference type="EMBL" id="KAF2662235.1"/>
    </source>
</evidence>
<keyword evidence="1" id="KW-0812">Transmembrane</keyword>
<evidence type="ECO:0000313" key="3">
    <source>
        <dbReference type="Proteomes" id="UP000799324"/>
    </source>
</evidence>
<evidence type="ECO:0000256" key="1">
    <source>
        <dbReference type="SAM" id="Phobius"/>
    </source>
</evidence>
<dbReference type="Proteomes" id="UP000799324">
    <property type="component" value="Unassembled WGS sequence"/>
</dbReference>
<organism evidence="2 3">
    <name type="scientific">Lophiostoma macrostomum CBS 122681</name>
    <dbReference type="NCBI Taxonomy" id="1314788"/>
    <lineage>
        <taxon>Eukaryota</taxon>
        <taxon>Fungi</taxon>
        <taxon>Dikarya</taxon>
        <taxon>Ascomycota</taxon>
        <taxon>Pezizomycotina</taxon>
        <taxon>Dothideomycetes</taxon>
        <taxon>Pleosporomycetidae</taxon>
        <taxon>Pleosporales</taxon>
        <taxon>Lophiostomataceae</taxon>
        <taxon>Lophiostoma</taxon>
    </lineage>
</organism>
<keyword evidence="1" id="KW-1133">Transmembrane helix</keyword>
<keyword evidence="3" id="KW-1185">Reference proteome</keyword>
<reference evidence="2" key="1">
    <citation type="journal article" date="2020" name="Stud. Mycol.">
        <title>101 Dothideomycetes genomes: a test case for predicting lifestyles and emergence of pathogens.</title>
        <authorList>
            <person name="Haridas S."/>
            <person name="Albert R."/>
            <person name="Binder M."/>
            <person name="Bloem J."/>
            <person name="Labutti K."/>
            <person name="Salamov A."/>
            <person name="Andreopoulos B."/>
            <person name="Baker S."/>
            <person name="Barry K."/>
            <person name="Bills G."/>
            <person name="Bluhm B."/>
            <person name="Cannon C."/>
            <person name="Castanera R."/>
            <person name="Culley D."/>
            <person name="Daum C."/>
            <person name="Ezra D."/>
            <person name="Gonzalez J."/>
            <person name="Henrissat B."/>
            <person name="Kuo A."/>
            <person name="Liang C."/>
            <person name="Lipzen A."/>
            <person name="Lutzoni F."/>
            <person name="Magnuson J."/>
            <person name="Mondo S."/>
            <person name="Nolan M."/>
            <person name="Ohm R."/>
            <person name="Pangilinan J."/>
            <person name="Park H.-J."/>
            <person name="Ramirez L."/>
            <person name="Alfaro M."/>
            <person name="Sun H."/>
            <person name="Tritt A."/>
            <person name="Yoshinaga Y."/>
            <person name="Zwiers L.-H."/>
            <person name="Turgeon B."/>
            <person name="Goodwin S."/>
            <person name="Spatafora J."/>
            <person name="Crous P."/>
            <person name="Grigoriev I."/>
        </authorList>
    </citation>
    <scope>NUCLEOTIDE SEQUENCE</scope>
    <source>
        <strain evidence="2">CBS 122681</strain>
    </source>
</reference>
<gene>
    <name evidence="2" type="ORF">K491DRAFT_700513</name>
</gene>